<keyword evidence="4 7" id="KW-0233">DNA recombination</keyword>
<proteinExistence type="inferred from homology"/>
<evidence type="ECO:0000256" key="5">
    <source>
        <dbReference type="ARBA" id="ARBA00023204"/>
    </source>
</evidence>
<dbReference type="Pfam" id="PF11967">
    <property type="entry name" value="RecO_N"/>
    <property type="match status" value="1"/>
</dbReference>
<keyword evidence="5 7" id="KW-0234">DNA repair</keyword>
<dbReference type="Gene3D" id="1.20.1440.120">
    <property type="entry name" value="Recombination protein O, C-terminal domain"/>
    <property type="match status" value="1"/>
</dbReference>
<dbReference type="PANTHER" id="PTHR33991:SF1">
    <property type="entry name" value="DNA REPAIR PROTEIN RECO"/>
    <property type="match status" value="1"/>
</dbReference>
<reference evidence="9 10" key="1">
    <citation type="journal article" date="2016" name="Nat. Commun.">
        <title>Thousands of microbial genomes shed light on interconnected biogeochemical processes in an aquifer system.</title>
        <authorList>
            <person name="Anantharaman K."/>
            <person name="Brown C.T."/>
            <person name="Hug L.A."/>
            <person name="Sharon I."/>
            <person name="Castelle C.J."/>
            <person name="Probst A.J."/>
            <person name="Thomas B.C."/>
            <person name="Singh A."/>
            <person name="Wilkins M.J."/>
            <person name="Karaoz U."/>
            <person name="Brodie E.L."/>
            <person name="Williams K.H."/>
            <person name="Hubbard S.S."/>
            <person name="Banfield J.F."/>
        </authorList>
    </citation>
    <scope>NUCLEOTIDE SEQUENCE [LARGE SCALE GENOMIC DNA]</scope>
</reference>
<dbReference type="GO" id="GO:0006310">
    <property type="term" value="P:DNA recombination"/>
    <property type="evidence" value="ECO:0007669"/>
    <property type="project" value="UniProtKB-UniRule"/>
</dbReference>
<evidence type="ECO:0000256" key="1">
    <source>
        <dbReference type="ARBA" id="ARBA00007452"/>
    </source>
</evidence>
<dbReference type="EMBL" id="MFEI01000003">
    <property type="protein sequence ID" value="OGE81746.1"/>
    <property type="molecule type" value="Genomic_DNA"/>
</dbReference>
<dbReference type="SUPFAM" id="SSF50249">
    <property type="entry name" value="Nucleic acid-binding proteins"/>
    <property type="match status" value="1"/>
</dbReference>
<sequence>MLFSSFYLRRKNFCTMQDKSFTGVMLKHAPLKEADEIITFWSWEQGKVRFLVRGVKKNESRLKGIFTPLSWLSIRSTKSQNLPVITGVEVVHKYPNAATRLESLSAAFNIFESVLSTTPDSQPNEEISLLLKNSLQYLNQHELETNDFLNSFRLKLMVALGYGLNTIECVECSKPAQDIEFFRMSVLGSGLLCDNCSVYFSDVQITDSHALRYITELREWNGKSEKGKLPKKGRAKATGIIGDFFTFLTERQMKSEKFLKENIIANIV</sequence>
<organism evidence="9 10">
    <name type="scientific">Candidatus Doudnabacteria bacterium RIFCSPHIGHO2_01_FULL_43_23</name>
    <dbReference type="NCBI Taxonomy" id="1817822"/>
    <lineage>
        <taxon>Bacteria</taxon>
        <taxon>Candidatus Doudnaibacteriota</taxon>
    </lineage>
</organism>
<dbReference type="InterPro" id="IPR022572">
    <property type="entry name" value="DNA_rep/recomb_RecO_N"/>
</dbReference>
<dbReference type="Proteomes" id="UP000177912">
    <property type="component" value="Unassembled WGS sequence"/>
</dbReference>
<dbReference type="GO" id="GO:0043590">
    <property type="term" value="C:bacterial nucleoid"/>
    <property type="evidence" value="ECO:0007669"/>
    <property type="project" value="TreeGrafter"/>
</dbReference>
<comment type="function">
    <text evidence="7">Involved in DNA repair and RecF pathway recombination.</text>
</comment>
<evidence type="ECO:0000256" key="7">
    <source>
        <dbReference type="HAMAP-Rule" id="MF_00201"/>
    </source>
</evidence>
<dbReference type="InterPro" id="IPR037278">
    <property type="entry name" value="ARFGAP/RecO"/>
</dbReference>
<evidence type="ECO:0000259" key="8">
    <source>
        <dbReference type="Pfam" id="PF11967"/>
    </source>
</evidence>
<dbReference type="AlphaFoldDB" id="A0A1F5NVP0"/>
<accession>A0A1F5NVP0</accession>
<dbReference type="Gene3D" id="2.40.50.140">
    <property type="entry name" value="Nucleic acid-binding proteins"/>
    <property type="match status" value="1"/>
</dbReference>
<dbReference type="GO" id="GO:0006302">
    <property type="term" value="P:double-strand break repair"/>
    <property type="evidence" value="ECO:0007669"/>
    <property type="project" value="TreeGrafter"/>
</dbReference>
<dbReference type="HAMAP" id="MF_00201">
    <property type="entry name" value="RecO"/>
    <property type="match status" value="1"/>
</dbReference>
<comment type="caution">
    <text evidence="9">The sequence shown here is derived from an EMBL/GenBank/DDBJ whole genome shotgun (WGS) entry which is preliminary data.</text>
</comment>
<evidence type="ECO:0000313" key="9">
    <source>
        <dbReference type="EMBL" id="OGE81746.1"/>
    </source>
</evidence>
<dbReference type="InterPro" id="IPR003717">
    <property type="entry name" value="RecO"/>
</dbReference>
<dbReference type="PANTHER" id="PTHR33991">
    <property type="entry name" value="DNA REPAIR PROTEIN RECO"/>
    <property type="match status" value="1"/>
</dbReference>
<protein>
    <recommendedName>
        <fullName evidence="2 7">DNA repair protein RecO</fullName>
    </recommendedName>
    <alternativeName>
        <fullName evidence="6 7">Recombination protein O</fullName>
    </alternativeName>
</protein>
<feature type="domain" description="DNA replication/recombination mediator RecO N-terminal" evidence="8">
    <location>
        <begin position="16"/>
        <end position="93"/>
    </location>
</feature>
<evidence type="ECO:0000256" key="6">
    <source>
        <dbReference type="ARBA" id="ARBA00033409"/>
    </source>
</evidence>
<keyword evidence="3 7" id="KW-0227">DNA damage</keyword>
<evidence type="ECO:0000313" key="10">
    <source>
        <dbReference type="Proteomes" id="UP000177912"/>
    </source>
</evidence>
<evidence type="ECO:0000256" key="2">
    <source>
        <dbReference type="ARBA" id="ARBA00021310"/>
    </source>
</evidence>
<comment type="similarity">
    <text evidence="1 7">Belongs to the RecO family.</text>
</comment>
<evidence type="ECO:0000256" key="4">
    <source>
        <dbReference type="ARBA" id="ARBA00023172"/>
    </source>
</evidence>
<gene>
    <name evidence="7" type="primary">recO</name>
    <name evidence="9" type="ORF">A2826_02975</name>
</gene>
<name>A0A1F5NVP0_9BACT</name>
<dbReference type="InterPro" id="IPR012340">
    <property type="entry name" value="NA-bd_OB-fold"/>
</dbReference>
<dbReference type="SUPFAM" id="SSF57863">
    <property type="entry name" value="ArfGap/RecO-like zinc finger"/>
    <property type="match status" value="1"/>
</dbReference>
<dbReference type="Pfam" id="PF02565">
    <property type="entry name" value="RecO_C"/>
    <property type="match status" value="1"/>
</dbReference>
<dbReference type="InterPro" id="IPR042242">
    <property type="entry name" value="RecO_C"/>
</dbReference>
<evidence type="ECO:0000256" key="3">
    <source>
        <dbReference type="ARBA" id="ARBA00022763"/>
    </source>
</evidence>
<dbReference type="NCBIfam" id="TIGR00613">
    <property type="entry name" value="reco"/>
    <property type="match status" value="1"/>
</dbReference>
<dbReference type="STRING" id="1817822.A2826_02975"/>